<dbReference type="EMBL" id="JACHVA010000101">
    <property type="protein sequence ID" value="MBC2602747.1"/>
    <property type="molecule type" value="Genomic_DNA"/>
</dbReference>
<dbReference type="InterPro" id="IPR000983">
    <property type="entry name" value="Bac_GSPG_pilin"/>
</dbReference>
<keyword evidence="4" id="KW-1185">Reference proteome</keyword>
<dbReference type="AlphaFoldDB" id="A0A7X1AZG0"/>
<comment type="caution">
    <text evidence="3">The sequence shown here is derived from an EMBL/GenBank/DDBJ whole genome shotgun (WGS) entry which is preliminary data.</text>
</comment>
<evidence type="ECO:0000313" key="4">
    <source>
        <dbReference type="Proteomes" id="UP000525652"/>
    </source>
</evidence>
<dbReference type="PRINTS" id="PR00813">
    <property type="entry name" value="BCTERIALGSPG"/>
</dbReference>
<dbReference type="GO" id="GO:0015628">
    <property type="term" value="P:protein secretion by the type II secretion system"/>
    <property type="evidence" value="ECO:0007669"/>
    <property type="project" value="InterPro"/>
</dbReference>
<dbReference type="NCBIfam" id="TIGR02532">
    <property type="entry name" value="IV_pilin_GFxxxE"/>
    <property type="match status" value="1"/>
</dbReference>
<dbReference type="InterPro" id="IPR012902">
    <property type="entry name" value="N_methyl_site"/>
</dbReference>
<name>A0A7X1AZG0_9BACT</name>
<keyword evidence="2" id="KW-1133">Transmembrane helix</keyword>
<organism evidence="3 4">
    <name type="scientific">Puniceicoccus vermicola</name>
    <dbReference type="NCBI Taxonomy" id="388746"/>
    <lineage>
        <taxon>Bacteria</taxon>
        <taxon>Pseudomonadati</taxon>
        <taxon>Verrucomicrobiota</taxon>
        <taxon>Opitutia</taxon>
        <taxon>Puniceicoccales</taxon>
        <taxon>Puniceicoccaceae</taxon>
        <taxon>Puniceicoccus</taxon>
    </lineage>
</organism>
<dbReference type="InterPro" id="IPR045584">
    <property type="entry name" value="Pilin-like"/>
</dbReference>
<protein>
    <submittedName>
        <fullName evidence="3">Type II secretion system protein</fullName>
    </submittedName>
</protein>
<dbReference type="GO" id="GO:0015627">
    <property type="term" value="C:type II protein secretion system complex"/>
    <property type="evidence" value="ECO:0007669"/>
    <property type="project" value="InterPro"/>
</dbReference>
<evidence type="ECO:0000256" key="2">
    <source>
        <dbReference type="SAM" id="Phobius"/>
    </source>
</evidence>
<dbReference type="PROSITE" id="PS00409">
    <property type="entry name" value="PROKAR_NTER_METHYL"/>
    <property type="match status" value="1"/>
</dbReference>
<accession>A0A7X1AZG0</accession>
<keyword evidence="1" id="KW-0488">Methylation</keyword>
<dbReference type="Pfam" id="PF07963">
    <property type="entry name" value="N_methyl"/>
    <property type="match status" value="1"/>
</dbReference>
<dbReference type="Gene3D" id="3.30.700.10">
    <property type="entry name" value="Glycoprotein, Type 4 Pilin"/>
    <property type="match status" value="1"/>
</dbReference>
<sequence length="209" mass="23408">MKTLKSPQGFSLVELLVILVILGILAAILFPVVRSSVANSRSSRCMSNLRQLGSGVQLYANDHRGLFPANTGSKDSPFLWEQRVAPYVGIDFLGPVNQGKLPPDPFSCPEEHDMTMTGSHRSHYSKNIELNGSPSRTVKVTQIPYPEKTFLLADSLVRDMSYLYERSFAPRHDGNANVIFVDMHVESLDPAKINRKYRELPLYPFGEIN</sequence>
<reference evidence="3 4" key="1">
    <citation type="submission" date="2020-07" db="EMBL/GenBank/DDBJ databases">
        <authorList>
            <person name="Feng X."/>
        </authorList>
    </citation>
    <scope>NUCLEOTIDE SEQUENCE [LARGE SCALE GENOMIC DNA]</scope>
    <source>
        <strain evidence="3 4">JCM14086</strain>
    </source>
</reference>
<evidence type="ECO:0000256" key="1">
    <source>
        <dbReference type="ARBA" id="ARBA00022481"/>
    </source>
</evidence>
<dbReference type="RefSeq" id="WP_185693412.1">
    <property type="nucleotide sequence ID" value="NZ_JBEPNX010000001.1"/>
</dbReference>
<evidence type="ECO:0000313" key="3">
    <source>
        <dbReference type="EMBL" id="MBC2602747.1"/>
    </source>
</evidence>
<dbReference type="SUPFAM" id="SSF54523">
    <property type="entry name" value="Pili subunits"/>
    <property type="match status" value="1"/>
</dbReference>
<feature type="transmembrane region" description="Helical" evidence="2">
    <location>
        <begin position="12"/>
        <end position="33"/>
    </location>
</feature>
<proteinExistence type="predicted"/>
<keyword evidence="2" id="KW-0472">Membrane</keyword>
<gene>
    <name evidence="3" type="ORF">H5P30_13265</name>
</gene>
<dbReference type="Proteomes" id="UP000525652">
    <property type="component" value="Unassembled WGS sequence"/>
</dbReference>
<keyword evidence="2" id="KW-0812">Transmembrane</keyword>
<dbReference type="PANTHER" id="PTHR30093">
    <property type="entry name" value="GENERAL SECRETION PATHWAY PROTEIN G"/>
    <property type="match status" value="1"/>
</dbReference>